<evidence type="ECO:0000256" key="1">
    <source>
        <dbReference type="SAM" id="MobiDB-lite"/>
    </source>
</evidence>
<comment type="caution">
    <text evidence="3">The sequence shown here is derived from an EMBL/GenBank/DDBJ whole genome shotgun (WGS) entry which is preliminary data.</text>
</comment>
<dbReference type="Proteomes" id="UP000239209">
    <property type="component" value="Unassembled WGS sequence"/>
</dbReference>
<dbReference type="InterPro" id="IPR015330">
    <property type="entry name" value="DNA_primase/pol_bifunc_N"/>
</dbReference>
<accession>A0A2T0S3N5</accession>
<dbReference type="OrthoDB" id="3218228at2"/>
<dbReference type="SMART" id="SM00943">
    <property type="entry name" value="Prim-Pol"/>
    <property type="match status" value="1"/>
</dbReference>
<sequence>MSRIRAVFHDPDGDRYGLPTYWWRGAPEGYATRRQLRGRLVPTTEPYPHLCARTVAAEDTASGRPLTVARWERERYCAACAHDKHLREHPSAPTARRPQPMHSNGSPLDVALSAAARGWHVFPLRPDDKRPAFPDHPAAACTGRDPRCRDGHTGWEARATTDPDRIRRGWATTGYGVGVACGPSGLVVIDLDTPKDGQTPPAEWSDPLCRNGSDVFGLLCAQHDQDGAPEVWSTYTVTTGRGGTHLYYRHPDSGPALRNTAGDRGNGLGWLIDTRAHGGYVVAAGTTVAGRPYTAARDTEVAALPAWLAERLRPSPLPAQQPVTVDLPTGRTGAYVTAAIGRQLDHLRRAAEGQRNHTLYVSAVALGQLAAGGALPVEQAEALLIEAALSIGLTRFETLRTVRSGLSAGAKRPRTVAA</sequence>
<keyword evidence="4" id="KW-1185">Reference proteome</keyword>
<gene>
    <name evidence="3" type="ORF">CLV70_109175</name>
</gene>
<protein>
    <submittedName>
        <fullName evidence="3">Bifunctional DNA primase/polymerase-like protein</fullName>
    </submittedName>
</protein>
<name>A0A2T0S3N5_9ACTN</name>
<evidence type="ECO:0000313" key="4">
    <source>
        <dbReference type="Proteomes" id="UP000239209"/>
    </source>
</evidence>
<dbReference type="CDD" id="cd04859">
    <property type="entry name" value="Prim_Pol"/>
    <property type="match status" value="1"/>
</dbReference>
<dbReference type="Pfam" id="PF09250">
    <property type="entry name" value="Prim-Pol"/>
    <property type="match status" value="1"/>
</dbReference>
<dbReference type="RefSeq" id="WP_106128116.1">
    <property type="nucleotide sequence ID" value="NZ_PVZG01000009.1"/>
</dbReference>
<dbReference type="SUPFAM" id="SSF56747">
    <property type="entry name" value="Prim-pol domain"/>
    <property type="match status" value="1"/>
</dbReference>
<reference evidence="3 4" key="1">
    <citation type="submission" date="2018-03" db="EMBL/GenBank/DDBJ databases">
        <title>Genomic Encyclopedia of Archaeal and Bacterial Type Strains, Phase II (KMG-II): from individual species to whole genera.</title>
        <authorList>
            <person name="Goeker M."/>
        </authorList>
    </citation>
    <scope>NUCLEOTIDE SEQUENCE [LARGE SCALE GENOMIC DNA]</scope>
    <source>
        <strain evidence="3 4">DSM 45348</strain>
    </source>
</reference>
<evidence type="ECO:0000259" key="2">
    <source>
        <dbReference type="SMART" id="SM00943"/>
    </source>
</evidence>
<dbReference type="EMBL" id="PVZG01000009">
    <property type="protein sequence ID" value="PRY28019.1"/>
    <property type="molecule type" value="Genomic_DNA"/>
</dbReference>
<feature type="region of interest" description="Disordered" evidence="1">
    <location>
        <begin position="87"/>
        <end position="106"/>
    </location>
</feature>
<organism evidence="3 4">
    <name type="scientific">Pseudosporangium ferrugineum</name>
    <dbReference type="NCBI Taxonomy" id="439699"/>
    <lineage>
        <taxon>Bacteria</taxon>
        <taxon>Bacillati</taxon>
        <taxon>Actinomycetota</taxon>
        <taxon>Actinomycetes</taxon>
        <taxon>Micromonosporales</taxon>
        <taxon>Micromonosporaceae</taxon>
        <taxon>Pseudosporangium</taxon>
    </lineage>
</organism>
<evidence type="ECO:0000313" key="3">
    <source>
        <dbReference type="EMBL" id="PRY28019.1"/>
    </source>
</evidence>
<dbReference type="AlphaFoldDB" id="A0A2T0S3N5"/>
<proteinExistence type="predicted"/>
<feature type="domain" description="DNA primase/polymerase bifunctional N-terminal" evidence="2">
    <location>
        <begin position="111"/>
        <end position="308"/>
    </location>
</feature>